<evidence type="ECO:0000256" key="2">
    <source>
        <dbReference type="ARBA" id="ARBA00023125"/>
    </source>
</evidence>
<protein>
    <submittedName>
        <fullName evidence="6">LacI family transcriptional regulator</fullName>
    </submittedName>
</protein>
<dbReference type="SMART" id="SM00354">
    <property type="entry name" value="HTH_LACI"/>
    <property type="match status" value="1"/>
</dbReference>
<dbReference type="EMBL" id="BSOW01000001">
    <property type="protein sequence ID" value="GLR83379.1"/>
    <property type="molecule type" value="Genomic_DNA"/>
</dbReference>
<dbReference type="SUPFAM" id="SSF53822">
    <property type="entry name" value="Periplasmic binding protein-like I"/>
    <property type="match status" value="1"/>
</dbReference>
<dbReference type="PROSITE" id="PS50932">
    <property type="entry name" value="HTH_LACI_2"/>
    <property type="match status" value="1"/>
</dbReference>
<organism evidence="6 7">
    <name type="scientific">Bradyrhizobium iriomotense</name>
    <dbReference type="NCBI Taxonomy" id="441950"/>
    <lineage>
        <taxon>Bacteria</taxon>
        <taxon>Pseudomonadati</taxon>
        <taxon>Pseudomonadota</taxon>
        <taxon>Alphaproteobacteria</taxon>
        <taxon>Hyphomicrobiales</taxon>
        <taxon>Nitrobacteraceae</taxon>
        <taxon>Bradyrhizobium</taxon>
    </lineage>
</organism>
<comment type="caution">
    <text evidence="6">The sequence shown here is derived from an EMBL/GenBank/DDBJ whole genome shotgun (WGS) entry which is preliminary data.</text>
</comment>
<dbReference type="Proteomes" id="UP001156905">
    <property type="component" value="Unassembled WGS sequence"/>
</dbReference>
<reference evidence="7" key="1">
    <citation type="journal article" date="2019" name="Int. J. Syst. Evol. Microbiol.">
        <title>The Global Catalogue of Microorganisms (GCM) 10K type strain sequencing project: providing services to taxonomists for standard genome sequencing and annotation.</title>
        <authorList>
            <consortium name="The Broad Institute Genomics Platform"/>
            <consortium name="The Broad Institute Genome Sequencing Center for Infectious Disease"/>
            <person name="Wu L."/>
            <person name="Ma J."/>
        </authorList>
    </citation>
    <scope>NUCLEOTIDE SEQUENCE [LARGE SCALE GENOMIC DNA]</scope>
    <source>
        <strain evidence="7">NBRC 102520</strain>
    </source>
</reference>
<keyword evidence="2" id="KW-0238">DNA-binding</keyword>
<evidence type="ECO:0000256" key="3">
    <source>
        <dbReference type="ARBA" id="ARBA00023163"/>
    </source>
</evidence>
<dbReference type="InterPro" id="IPR046335">
    <property type="entry name" value="LacI/GalR-like_sensor"/>
</dbReference>
<dbReference type="SUPFAM" id="SSF47413">
    <property type="entry name" value="lambda repressor-like DNA-binding domains"/>
    <property type="match status" value="1"/>
</dbReference>
<gene>
    <name evidence="6" type="ORF">GCM10007857_00890</name>
</gene>
<dbReference type="Pfam" id="PF00356">
    <property type="entry name" value="LacI"/>
    <property type="match status" value="1"/>
</dbReference>
<dbReference type="InterPro" id="IPR001387">
    <property type="entry name" value="Cro/C1-type_HTH"/>
</dbReference>
<dbReference type="Gene3D" id="3.40.50.2300">
    <property type="match status" value="2"/>
</dbReference>
<dbReference type="PROSITE" id="PS50943">
    <property type="entry name" value="HTH_CROC1"/>
    <property type="match status" value="1"/>
</dbReference>
<evidence type="ECO:0000313" key="7">
    <source>
        <dbReference type="Proteomes" id="UP001156905"/>
    </source>
</evidence>
<proteinExistence type="predicted"/>
<evidence type="ECO:0000259" key="5">
    <source>
        <dbReference type="PROSITE" id="PS50943"/>
    </source>
</evidence>
<dbReference type="InterPro" id="IPR028082">
    <property type="entry name" value="Peripla_BP_I"/>
</dbReference>
<keyword evidence="7" id="KW-1185">Reference proteome</keyword>
<dbReference type="Gene3D" id="1.10.260.40">
    <property type="entry name" value="lambda repressor-like DNA-binding domains"/>
    <property type="match status" value="1"/>
</dbReference>
<dbReference type="CDD" id="cd06267">
    <property type="entry name" value="PBP1_LacI_sugar_binding-like"/>
    <property type="match status" value="1"/>
</dbReference>
<dbReference type="PANTHER" id="PTHR30146:SF109">
    <property type="entry name" value="HTH-TYPE TRANSCRIPTIONAL REGULATOR GALS"/>
    <property type="match status" value="1"/>
</dbReference>
<keyword evidence="1" id="KW-0805">Transcription regulation</keyword>
<name>A0ABQ6AM94_9BRAD</name>
<evidence type="ECO:0000313" key="6">
    <source>
        <dbReference type="EMBL" id="GLR83379.1"/>
    </source>
</evidence>
<sequence>MTSKQRSAPASLATVAAAAGVSIATVSRIVNGETRRASAETVERVRKAIAVVGYHPNHAGRTLRRRESRLVAMLAPNLDNLVMAAIAASTEAALRAAGYVMILCDTHDRPDLQDEYLNAMRSQVVRGYIMVASVPSAGLKDFVADGAPMVFVNRRPPFGRGAFVGIDNVKAGADAADMLWSAGLRRCGVLAPAQGSSVTRDRLKGFCGRMRALGVTEIPAAEAAGRSHLEIGYEAARRLAARNGWLEGLMCVSDQIAYGAYRFARESGIVIPERCKLVGIDGNPLNRWIAPWLRSIEVKYEDFGEPIVELLDHVWHAGGDAEHIMPHGVA</sequence>
<feature type="domain" description="HTH lacI-type" evidence="4">
    <location>
        <begin position="10"/>
        <end position="65"/>
    </location>
</feature>
<dbReference type="CDD" id="cd01392">
    <property type="entry name" value="HTH_LacI"/>
    <property type="match status" value="1"/>
</dbReference>
<feature type="domain" description="HTH cro/C1-type" evidence="5">
    <location>
        <begin position="11"/>
        <end position="55"/>
    </location>
</feature>
<dbReference type="Pfam" id="PF13377">
    <property type="entry name" value="Peripla_BP_3"/>
    <property type="match status" value="1"/>
</dbReference>
<accession>A0ABQ6AM94</accession>
<dbReference type="RefSeq" id="WP_284260074.1">
    <property type="nucleotide sequence ID" value="NZ_BSOW01000001.1"/>
</dbReference>
<dbReference type="InterPro" id="IPR010982">
    <property type="entry name" value="Lambda_DNA-bd_dom_sf"/>
</dbReference>
<evidence type="ECO:0000259" key="4">
    <source>
        <dbReference type="PROSITE" id="PS50932"/>
    </source>
</evidence>
<evidence type="ECO:0000256" key="1">
    <source>
        <dbReference type="ARBA" id="ARBA00023015"/>
    </source>
</evidence>
<keyword evidence="3" id="KW-0804">Transcription</keyword>
<dbReference type="PANTHER" id="PTHR30146">
    <property type="entry name" value="LACI-RELATED TRANSCRIPTIONAL REPRESSOR"/>
    <property type="match status" value="1"/>
</dbReference>
<dbReference type="InterPro" id="IPR000843">
    <property type="entry name" value="HTH_LacI"/>
</dbReference>